<keyword evidence="2" id="KW-1133">Transmembrane helix</keyword>
<feature type="region of interest" description="Disordered" evidence="1">
    <location>
        <begin position="250"/>
        <end position="355"/>
    </location>
</feature>
<evidence type="ECO:0000256" key="1">
    <source>
        <dbReference type="SAM" id="MobiDB-lite"/>
    </source>
</evidence>
<dbReference type="Proteomes" id="UP000323454">
    <property type="component" value="Unassembled WGS sequence"/>
</dbReference>
<feature type="domain" description="DUF6923" evidence="3">
    <location>
        <begin position="11"/>
        <end position="249"/>
    </location>
</feature>
<comment type="caution">
    <text evidence="4">The sequence shown here is derived from an EMBL/GenBank/DDBJ whole genome shotgun (WGS) entry which is preliminary data.</text>
</comment>
<dbReference type="AlphaFoldDB" id="A0A5B2XUV0"/>
<dbReference type="RefSeq" id="WP_223198421.1">
    <property type="nucleotide sequence ID" value="NZ_VUOB01000002.1"/>
</dbReference>
<evidence type="ECO:0000259" key="3">
    <source>
        <dbReference type="Pfam" id="PF21959"/>
    </source>
</evidence>
<keyword evidence="2" id="KW-0812">Transmembrane</keyword>
<feature type="transmembrane region" description="Helical" evidence="2">
    <location>
        <begin position="360"/>
        <end position="379"/>
    </location>
</feature>
<proteinExistence type="predicted"/>
<feature type="compositionally biased region" description="Pro residues" evidence="1">
    <location>
        <begin position="302"/>
        <end position="313"/>
    </location>
</feature>
<protein>
    <recommendedName>
        <fullName evidence="3">DUF6923 domain-containing protein</fullName>
    </recommendedName>
</protein>
<evidence type="ECO:0000313" key="4">
    <source>
        <dbReference type="EMBL" id="KAA2266574.1"/>
    </source>
</evidence>
<evidence type="ECO:0000313" key="5">
    <source>
        <dbReference type="Proteomes" id="UP000323454"/>
    </source>
</evidence>
<dbReference type="EMBL" id="VUOB01000002">
    <property type="protein sequence ID" value="KAA2266574.1"/>
    <property type="molecule type" value="Genomic_DNA"/>
</dbReference>
<sequence length="388" mass="39248">MSYQVRTGSWGTSSTLSRVELATGETSRVADLGYTVTAIGYAADQDTGYGIATSHLGRQFIDGAHVVRFDRRGVVTDLGRPGGTDAPWWGDPYLEHSYGGEVLGGTLYVHVDFLLYAVDVNPASGSYLRVLRRTELRPALLGLSVGDIGRDPASGALYGVSATGYGSARIVRIDPGTGDVSVVSTPAGLPGSPVWPGYGSVVVDAERNLYAVNGADGGSRLYRVRLDGSGGAQAVATGPAVFETDATGCIAAAQPPPTTPPPPPPTTGPPPTVPPPGGTPTNAPGQPNGPPPNGAVPGATTTPPPGAAQPPGPGGTASSVPSGSVAPTARPSQRAFALAPVGPRRPGEPPPSSLTRPRELVIVVVLLIVLGGTAASSSLRAGRARRGR</sequence>
<keyword evidence="5" id="KW-1185">Reference proteome</keyword>
<organism evidence="4 5">
    <name type="scientific">Solihabitans fulvus</name>
    <dbReference type="NCBI Taxonomy" id="1892852"/>
    <lineage>
        <taxon>Bacteria</taxon>
        <taxon>Bacillati</taxon>
        <taxon>Actinomycetota</taxon>
        <taxon>Actinomycetes</taxon>
        <taxon>Pseudonocardiales</taxon>
        <taxon>Pseudonocardiaceae</taxon>
        <taxon>Solihabitans</taxon>
    </lineage>
</organism>
<reference evidence="4 5" key="2">
    <citation type="submission" date="2019-09" db="EMBL/GenBank/DDBJ databases">
        <authorList>
            <person name="Jin C."/>
        </authorList>
    </citation>
    <scope>NUCLEOTIDE SEQUENCE [LARGE SCALE GENOMIC DNA]</scope>
    <source>
        <strain evidence="4 5">AN110305</strain>
    </source>
</reference>
<keyword evidence="2" id="KW-0472">Membrane</keyword>
<name>A0A5B2XUV0_9PSEU</name>
<dbReference type="InterPro" id="IPR054215">
    <property type="entry name" value="DUF6923"/>
</dbReference>
<dbReference type="Pfam" id="PF21959">
    <property type="entry name" value="DUF6923"/>
    <property type="match status" value="1"/>
</dbReference>
<gene>
    <name evidence="4" type="ORF">F0L68_02225</name>
</gene>
<accession>A0A5B2XUV0</accession>
<dbReference type="SUPFAM" id="SSF63825">
    <property type="entry name" value="YWTD domain"/>
    <property type="match status" value="1"/>
</dbReference>
<evidence type="ECO:0000256" key="2">
    <source>
        <dbReference type="SAM" id="Phobius"/>
    </source>
</evidence>
<feature type="compositionally biased region" description="Pro residues" evidence="1">
    <location>
        <begin position="254"/>
        <end position="278"/>
    </location>
</feature>
<reference evidence="4 5" key="1">
    <citation type="submission" date="2019-09" db="EMBL/GenBank/DDBJ databases">
        <title>Goodfellowia gen. nov., a new genus of the Pseudonocardineae related to Actinoalloteichus, containing Goodfellowia coeruleoviolacea gen. nov., comb. nov. gen. nov., comb. nov.</title>
        <authorList>
            <person name="Labeda D."/>
        </authorList>
    </citation>
    <scope>NUCLEOTIDE SEQUENCE [LARGE SCALE GENOMIC DNA]</scope>
    <source>
        <strain evidence="4 5">AN110305</strain>
    </source>
</reference>